<feature type="domain" description="Stress-response A/B barrel" evidence="1">
    <location>
        <begin position="1"/>
        <end position="42"/>
    </location>
</feature>
<protein>
    <submittedName>
        <fullName evidence="2">Dabb family protein</fullName>
    </submittedName>
</protein>
<evidence type="ECO:0000313" key="2">
    <source>
        <dbReference type="EMBL" id="MDC7227744.1"/>
    </source>
</evidence>
<comment type="caution">
    <text evidence="2">The sequence shown here is derived from an EMBL/GenBank/DDBJ whole genome shotgun (WGS) entry which is preliminary data.</text>
</comment>
<dbReference type="Proteomes" id="UP001221217">
    <property type="component" value="Unassembled WGS sequence"/>
</dbReference>
<dbReference type="EMBL" id="JAQQAL010000032">
    <property type="protein sequence ID" value="MDC7227744.1"/>
    <property type="molecule type" value="Genomic_DNA"/>
</dbReference>
<dbReference type="Gene3D" id="3.30.70.100">
    <property type="match status" value="1"/>
</dbReference>
<dbReference type="InterPro" id="IPR013097">
    <property type="entry name" value="Dabb"/>
</dbReference>
<sequence>MMDFSDSAARDAYLPHPEHQAVQPPLMDILADDEDKILVIDFEF</sequence>
<organism evidence="2 3">
    <name type="scientific">Candidatus Thalassospirochaeta sargassi</name>
    <dbReference type="NCBI Taxonomy" id="3119039"/>
    <lineage>
        <taxon>Bacteria</taxon>
        <taxon>Pseudomonadati</taxon>
        <taxon>Spirochaetota</taxon>
        <taxon>Spirochaetia</taxon>
        <taxon>Spirochaetales</taxon>
        <taxon>Spirochaetaceae</taxon>
        <taxon>Candidatus Thalassospirochaeta</taxon>
    </lineage>
</organism>
<evidence type="ECO:0000313" key="3">
    <source>
        <dbReference type="Proteomes" id="UP001221217"/>
    </source>
</evidence>
<dbReference type="Pfam" id="PF07876">
    <property type="entry name" value="Dabb"/>
    <property type="match status" value="1"/>
</dbReference>
<name>A0AAJ1IEH5_9SPIO</name>
<dbReference type="AlphaFoldDB" id="A0AAJ1IEH5"/>
<dbReference type="PROSITE" id="PS51502">
    <property type="entry name" value="S_R_A_B_BARREL"/>
    <property type="match status" value="1"/>
</dbReference>
<proteinExistence type="predicted"/>
<accession>A0AAJ1IEH5</accession>
<dbReference type="SUPFAM" id="SSF54909">
    <property type="entry name" value="Dimeric alpha+beta barrel"/>
    <property type="match status" value="1"/>
</dbReference>
<reference evidence="2 3" key="1">
    <citation type="submission" date="2022-12" db="EMBL/GenBank/DDBJ databases">
        <title>Metagenome assembled genome from gulf of manar.</title>
        <authorList>
            <person name="Kohli P."/>
            <person name="Pk S."/>
            <person name="Venkata Ramana C."/>
            <person name="Sasikala C."/>
        </authorList>
    </citation>
    <scope>NUCLEOTIDE SEQUENCE [LARGE SCALE GENOMIC DNA]</scope>
    <source>
        <strain evidence="2">JB008</strain>
    </source>
</reference>
<evidence type="ECO:0000259" key="1">
    <source>
        <dbReference type="PROSITE" id="PS51502"/>
    </source>
</evidence>
<gene>
    <name evidence="2" type="ORF">PQJ61_13350</name>
</gene>
<dbReference type="InterPro" id="IPR011008">
    <property type="entry name" value="Dimeric_a/b-barrel"/>
</dbReference>